<proteinExistence type="predicted"/>
<reference evidence="2 3" key="1">
    <citation type="submission" date="2018-12" db="EMBL/GenBank/DDBJ databases">
        <title>Genomic taxonomy of the Vibrionaceae family.</title>
        <authorList>
            <person name="Gomez-Gil B."/>
            <person name="Enciso-Ibarra K."/>
        </authorList>
    </citation>
    <scope>NUCLEOTIDE SEQUENCE [LARGE SCALE GENOMIC DNA]</scope>
    <source>
        <strain evidence="2 3">CAIM 594</strain>
    </source>
</reference>
<feature type="transmembrane region" description="Helical" evidence="1">
    <location>
        <begin position="127"/>
        <end position="150"/>
    </location>
</feature>
<feature type="transmembrane region" description="Helical" evidence="1">
    <location>
        <begin position="70"/>
        <end position="91"/>
    </location>
</feature>
<dbReference type="EMBL" id="RSFA01000111">
    <property type="protein sequence ID" value="RSD29767.1"/>
    <property type="molecule type" value="Genomic_DNA"/>
</dbReference>
<dbReference type="SUPFAM" id="SSF50249">
    <property type="entry name" value="Nucleic acid-binding proteins"/>
    <property type="match status" value="1"/>
</dbReference>
<evidence type="ECO:0000313" key="2">
    <source>
        <dbReference type="EMBL" id="RSD29767.1"/>
    </source>
</evidence>
<name>A0A427TZ39_9VIBR</name>
<feature type="transmembrane region" description="Helical" evidence="1">
    <location>
        <begin position="97"/>
        <end position="115"/>
    </location>
</feature>
<dbReference type="Proteomes" id="UP000269041">
    <property type="component" value="Unassembled WGS sequence"/>
</dbReference>
<dbReference type="AlphaFoldDB" id="A0A427TZ39"/>
<accession>A0A427TZ39</accession>
<feature type="transmembrane region" description="Helical" evidence="1">
    <location>
        <begin position="156"/>
        <end position="179"/>
    </location>
</feature>
<protein>
    <submittedName>
        <fullName evidence="2">DUF1294 domain-containing protein</fullName>
    </submittedName>
</protein>
<dbReference type="InterPro" id="IPR010718">
    <property type="entry name" value="DUF1294"/>
</dbReference>
<comment type="caution">
    <text evidence="2">The sequence shown here is derived from an EMBL/GenBank/DDBJ whole genome shotgun (WGS) entry which is preliminary data.</text>
</comment>
<gene>
    <name evidence="2" type="ORF">EJA03_17425</name>
</gene>
<keyword evidence="1" id="KW-0472">Membrane</keyword>
<evidence type="ECO:0000313" key="3">
    <source>
        <dbReference type="Proteomes" id="UP000269041"/>
    </source>
</evidence>
<dbReference type="Gene3D" id="2.40.50.140">
    <property type="entry name" value="Nucleic acid-binding proteins"/>
    <property type="match status" value="1"/>
</dbReference>
<dbReference type="Pfam" id="PF06961">
    <property type="entry name" value="DUF1294"/>
    <property type="match status" value="1"/>
</dbReference>
<keyword evidence="1" id="KW-0812">Transmembrane</keyword>
<evidence type="ECO:0000256" key="1">
    <source>
        <dbReference type="SAM" id="Phobius"/>
    </source>
</evidence>
<keyword evidence="3" id="KW-1185">Reference proteome</keyword>
<organism evidence="2 3">
    <name type="scientific">Vibrio pectenicida</name>
    <dbReference type="NCBI Taxonomy" id="62763"/>
    <lineage>
        <taxon>Bacteria</taxon>
        <taxon>Pseudomonadati</taxon>
        <taxon>Pseudomonadota</taxon>
        <taxon>Gammaproteobacteria</taxon>
        <taxon>Vibrionales</taxon>
        <taxon>Vibrionaceae</taxon>
        <taxon>Vibrio</taxon>
    </lineage>
</organism>
<keyword evidence="1" id="KW-1133">Transmembrane helix</keyword>
<dbReference type="OrthoDB" id="72963at2"/>
<sequence>MKMRGTISEWYDNEGYGYIAVENQQARVKFHLNDLQTFGRIPRVSERVQFKLREDTREGLKAVQIEKQMVFKFTFAIAIWFSTTLIASMFLLSYPPLLFFTYVALSAIAYLVYALDKHALRSGTWRVPSIFLFALNLFGGWPGALLAQSFLNYRHIGLIFNSFFWATLLANFGAFCWTLTSEGATEMMKLLMLFSVNL</sequence>
<dbReference type="InterPro" id="IPR012340">
    <property type="entry name" value="NA-bd_OB-fold"/>
</dbReference>